<keyword evidence="1" id="KW-0472">Membrane</keyword>
<dbReference type="EMBL" id="LAZR01055448">
    <property type="protein sequence ID" value="KKK76344.1"/>
    <property type="molecule type" value="Genomic_DNA"/>
</dbReference>
<accession>A0A0F9ACX6</accession>
<dbReference type="GO" id="GO:0009273">
    <property type="term" value="P:peptidoglycan-based cell wall biogenesis"/>
    <property type="evidence" value="ECO:0007669"/>
    <property type="project" value="TreeGrafter"/>
</dbReference>
<dbReference type="AlphaFoldDB" id="A0A0F9ACX6"/>
<feature type="transmembrane region" description="Helical" evidence="1">
    <location>
        <begin position="28"/>
        <end position="49"/>
    </location>
</feature>
<dbReference type="PANTHER" id="PTHR43535:SF1">
    <property type="entry name" value="PHOSPHATIDATE CYTIDYLYLTRANSFERASE"/>
    <property type="match status" value="1"/>
</dbReference>
<organism evidence="2">
    <name type="scientific">marine sediment metagenome</name>
    <dbReference type="NCBI Taxonomy" id="412755"/>
    <lineage>
        <taxon>unclassified sequences</taxon>
        <taxon>metagenomes</taxon>
        <taxon>ecological metagenomes</taxon>
    </lineage>
</organism>
<evidence type="ECO:0000313" key="2">
    <source>
        <dbReference type="EMBL" id="KKK76344.1"/>
    </source>
</evidence>
<protein>
    <recommendedName>
        <fullName evidence="3">Phosphatidate cytidylyltransferase</fullName>
    </recommendedName>
</protein>
<dbReference type="PANTHER" id="PTHR43535">
    <property type="entry name" value="PHOSPHATIDATE CYTIDYLYLTRANSFERASE"/>
    <property type="match status" value="1"/>
</dbReference>
<sequence>AGFVGGVCTASLIGMALFWATPFGPIEAFAVSLLITIAGFFGDLTMSAIKRDRGVKDYGTLVPGHGGVLDRIDSICFAAPVFYHLTRYFFVPGV</sequence>
<evidence type="ECO:0008006" key="3">
    <source>
        <dbReference type="Google" id="ProtNLM"/>
    </source>
</evidence>
<name>A0A0F9ACX6_9ZZZZ</name>
<keyword evidence="1" id="KW-0812">Transmembrane</keyword>
<dbReference type="GO" id="GO:0005886">
    <property type="term" value="C:plasma membrane"/>
    <property type="evidence" value="ECO:0007669"/>
    <property type="project" value="TreeGrafter"/>
</dbReference>
<proteinExistence type="predicted"/>
<keyword evidence="1" id="KW-1133">Transmembrane helix</keyword>
<comment type="caution">
    <text evidence="2">The sequence shown here is derived from an EMBL/GenBank/DDBJ whole genome shotgun (WGS) entry which is preliminary data.</text>
</comment>
<gene>
    <name evidence="2" type="ORF">LCGC14_2864600</name>
</gene>
<dbReference type="Pfam" id="PF01148">
    <property type="entry name" value="CTP_transf_1"/>
    <property type="match status" value="1"/>
</dbReference>
<evidence type="ECO:0000256" key="1">
    <source>
        <dbReference type="SAM" id="Phobius"/>
    </source>
</evidence>
<feature type="non-terminal residue" evidence="2">
    <location>
        <position position="1"/>
    </location>
</feature>
<reference evidence="2" key="1">
    <citation type="journal article" date="2015" name="Nature">
        <title>Complex archaea that bridge the gap between prokaryotes and eukaryotes.</title>
        <authorList>
            <person name="Spang A."/>
            <person name="Saw J.H."/>
            <person name="Jorgensen S.L."/>
            <person name="Zaremba-Niedzwiedzka K."/>
            <person name="Martijn J."/>
            <person name="Lind A.E."/>
            <person name="van Eijk R."/>
            <person name="Schleper C."/>
            <person name="Guy L."/>
            <person name="Ettema T.J."/>
        </authorList>
    </citation>
    <scope>NUCLEOTIDE SEQUENCE</scope>
</reference>